<keyword evidence="6" id="KW-1185">Reference proteome</keyword>
<protein>
    <recommendedName>
        <fullName evidence="4">RRM domain-containing protein</fullName>
    </recommendedName>
</protein>
<evidence type="ECO:0000259" key="4">
    <source>
        <dbReference type="PROSITE" id="PS50102"/>
    </source>
</evidence>
<dbReference type="OrthoDB" id="1875751at2759"/>
<dbReference type="InterPro" id="IPR012677">
    <property type="entry name" value="Nucleotide-bd_a/b_plait_sf"/>
</dbReference>
<feature type="domain" description="RRM" evidence="4">
    <location>
        <begin position="96"/>
        <end position="184"/>
    </location>
</feature>
<reference evidence="5 6" key="1">
    <citation type="submission" date="2017-03" db="EMBL/GenBank/DDBJ databases">
        <title>Genomes of endolithic fungi from Antarctica.</title>
        <authorList>
            <person name="Coleine C."/>
            <person name="Masonjones S."/>
            <person name="Stajich J.E."/>
        </authorList>
    </citation>
    <scope>NUCLEOTIDE SEQUENCE [LARGE SCALE GENOMIC DNA]</scope>
    <source>
        <strain evidence="5 6">CCFEE 6315</strain>
    </source>
</reference>
<dbReference type="InterPro" id="IPR035979">
    <property type="entry name" value="RBD_domain_sf"/>
</dbReference>
<feature type="compositionally biased region" description="Basic and acidic residues" evidence="3">
    <location>
        <begin position="188"/>
        <end position="201"/>
    </location>
</feature>
<dbReference type="PANTHER" id="PTHR23236:SF95">
    <property type="entry name" value="NUCLEOLAR PROTEIN 13"/>
    <property type="match status" value="1"/>
</dbReference>
<organism evidence="5 6">
    <name type="scientific">Salinomyces thailandicus</name>
    <dbReference type="NCBI Taxonomy" id="706561"/>
    <lineage>
        <taxon>Eukaryota</taxon>
        <taxon>Fungi</taxon>
        <taxon>Dikarya</taxon>
        <taxon>Ascomycota</taxon>
        <taxon>Pezizomycotina</taxon>
        <taxon>Dothideomycetes</taxon>
        <taxon>Dothideomycetidae</taxon>
        <taxon>Mycosphaerellales</taxon>
        <taxon>Teratosphaeriaceae</taxon>
        <taxon>Salinomyces</taxon>
    </lineage>
</organism>
<evidence type="ECO:0000313" key="6">
    <source>
        <dbReference type="Proteomes" id="UP000308549"/>
    </source>
</evidence>
<evidence type="ECO:0000256" key="3">
    <source>
        <dbReference type="SAM" id="MobiDB-lite"/>
    </source>
</evidence>
<feature type="compositionally biased region" description="Basic and acidic residues" evidence="3">
    <location>
        <begin position="61"/>
        <end position="72"/>
    </location>
</feature>
<evidence type="ECO:0000313" key="5">
    <source>
        <dbReference type="EMBL" id="TKA30737.1"/>
    </source>
</evidence>
<dbReference type="AlphaFoldDB" id="A0A4U0U6X6"/>
<dbReference type="GO" id="GO:0003723">
    <property type="term" value="F:RNA binding"/>
    <property type="evidence" value="ECO:0007669"/>
    <property type="project" value="UniProtKB-UniRule"/>
</dbReference>
<feature type="compositionally biased region" description="Low complexity" evidence="3">
    <location>
        <begin position="8"/>
        <end position="21"/>
    </location>
</feature>
<feature type="domain" description="RRM" evidence="4">
    <location>
        <begin position="212"/>
        <end position="295"/>
    </location>
</feature>
<sequence>MSKRKAESTAAPVTSPSASPEPEGKKRKFIRDDIPEEDLIEVDTTLPEPPSKRDKRAAKKVAKEAQQAHKTEGANGNARKAKPSTTAPATQKKGELGIWVGSLPYTVSEEDLRKFLSEQAAIEGKDITRFHMPPHADKKAAALGKHNMGFAYIDFTTRAIQEKAIALSEQMVKGRRLLIKDANSFAGRPEKSKTDSGEAAHNKSKAPNPPQKKVFVRNIPDEVTAAELTEHFSAVGGVKDLKLATHQESGKSRGYGWVIFETLEGAAAAVSGKGEGADGISVLGGRELGREYAESGQVRYDKRKKFGKPGS</sequence>
<dbReference type="SMART" id="SM00360">
    <property type="entry name" value="RRM"/>
    <property type="match status" value="2"/>
</dbReference>
<keyword evidence="1 2" id="KW-0694">RNA-binding</keyword>
<comment type="caution">
    <text evidence="5">The sequence shown here is derived from an EMBL/GenBank/DDBJ whole genome shotgun (WGS) entry which is preliminary data.</text>
</comment>
<dbReference type="InterPro" id="IPR000504">
    <property type="entry name" value="RRM_dom"/>
</dbReference>
<dbReference type="EMBL" id="NAJL01000010">
    <property type="protein sequence ID" value="TKA30737.1"/>
    <property type="molecule type" value="Genomic_DNA"/>
</dbReference>
<dbReference type="PANTHER" id="PTHR23236">
    <property type="entry name" value="EUKARYOTIC TRANSLATION INITIATION FACTOR 4B/4H"/>
    <property type="match status" value="1"/>
</dbReference>
<dbReference type="SUPFAM" id="SSF54928">
    <property type="entry name" value="RNA-binding domain, RBD"/>
    <property type="match status" value="2"/>
</dbReference>
<dbReference type="GO" id="GO:0005730">
    <property type="term" value="C:nucleolus"/>
    <property type="evidence" value="ECO:0007669"/>
    <property type="project" value="TreeGrafter"/>
</dbReference>
<dbReference type="Pfam" id="PF00076">
    <property type="entry name" value="RRM_1"/>
    <property type="match status" value="2"/>
</dbReference>
<dbReference type="Proteomes" id="UP000308549">
    <property type="component" value="Unassembled WGS sequence"/>
</dbReference>
<proteinExistence type="predicted"/>
<evidence type="ECO:0000256" key="1">
    <source>
        <dbReference type="ARBA" id="ARBA00022884"/>
    </source>
</evidence>
<feature type="region of interest" description="Disordered" evidence="3">
    <location>
        <begin position="1"/>
        <end position="93"/>
    </location>
</feature>
<feature type="region of interest" description="Disordered" evidence="3">
    <location>
        <begin position="183"/>
        <end position="213"/>
    </location>
</feature>
<name>A0A4U0U6X6_9PEZI</name>
<dbReference type="PROSITE" id="PS50102">
    <property type="entry name" value="RRM"/>
    <property type="match status" value="2"/>
</dbReference>
<evidence type="ECO:0000256" key="2">
    <source>
        <dbReference type="PROSITE-ProRule" id="PRU00176"/>
    </source>
</evidence>
<gene>
    <name evidence="5" type="ORF">B0A50_02457</name>
</gene>
<accession>A0A4U0U6X6</accession>
<dbReference type="Gene3D" id="3.30.70.330">
    <property type="match status" value="2"/>
</dbReference>